<organism evidence="2 3">
    <name type="scientific">Toxocara canis</name>
    <name type="common">Canine roundworm</name>
    <dbReference type="NCBI Taxonomy" id="6265"/>
    <lineage>
        <taxon>Eukaryota</taxon>
        <taxon>Metazoa</taxon>
        <taxon>Ecdysozoa</taxon>
        <taxon>Nematoda</taxon>
        <taxon>Chromadorea</taxon>
        <taxon>Rhabditida</taxon>
        <taxon>Spirurina</taxon>
        <taxon>Ascaridomorpha</taxon>
        <taxon>Ascaridoidea</taxon>
        <taxon>Toxocaridae</taxon>
        <taxon>Toxocara</taxon>
    </lineage>
</organism>
<feature type="compositionally biased region" description="Polar residues" evidence="1">
    <location>
        <begin position="203"/>
        <end position="217"/>
    </location>
</feature>
<feature type="compositionally biased region" description="Basic and acidic residues" evidence="1">
    <location>
        <begin position="1"/>
        <end position="11"/>
    </location>
</feature>
<reference evidence="2 3" key="1">
    <citation type="submission" date="2014-11" db="EMBL/GenBank/DDBJ databases">
        <title>Genetic blueprint of the zoonotic pathogen Toxocara canis.</title>
        <authorList>
            <person name="Zhu X.-Q."/>
            <person name="Korhonen P.K."/>
            <person name="Cai H."/>
            <person name="Young N.D."/>
            <person name="Nejsum P."/>
            <person name="von Samson-Himmelstjerna G."/>
            <person name="Boag P.R."/>
            <person name="Tan P."/>
            <person name="Li Q."/>
            <person name="Min J."/>
            <person name="Yang Y."/>
            <person name="Wang X."/>
            <person name="Fang X."/>
            <person name="Hall R.S."/>
            <person name="Hofmann A."/>
            <person name="Sternberg P.W."/>
            <person name="Jex A.R."/>
            <person name="Gasser R.B."/>
        </authorList>
    </citation>
    <scope>NUCLEOTIDE SEQUENCE [LARGE SCALE GENOMIC DNA]</scope>
    <source>
        <strain evidence="2">PN_DK_2014</strain>
    </source>
</reference>
<dbReference type="OrthoDB" id="5877563at2759"/>
<evidence type="ECO:0000313" key="2">
    <source>
        <dbReference type="EMBL" id="KHN77640.1"/>
    </source>
</evidence>
<sequence>MPRTGQRESSKVKWARGHAGKGKGRDKRIFQRLSNEIVLDSNVLQSIANDIAKGSNPVNKDVIEGKGRDKRIFQRLSNEIVLDSNVLQSIANDIAKGSNPVNKDVIGEDVTRKLVDVGHQSSREAEIEKGKLDKLCNEVLAVLDTIMDKILTHAFEFCGDKAELEAFLENRQQAKASLLDAFIARRARLDALARSPSHAAGAPSTNSEAVRTAVGQQSGTQVRVVDVDAAKKKSRT</sequence>
<gene>
    <name evidence="2" type="ORF">Tcan_15145</name>
</gene>
<evidence type="ECO:0000313" key="3">
    <source>
        <dbReference type="Proteomes" id="UP000031036"/>
    </source>
</evidence>
<comment type="caution">
    <text evidence="2">The sequence shown here is derived from an EMBL/GenBank/DDBJ whole genome shotgun (WGS) entry which is preliminary data.</text>
</comment>
<name>A0A0B2V9G1_TOXCA</name>
<protein>
    <submittedName>
        <fullName evidence="2">Uncharacterized protein</fullName>
    </submittedName>
</protein>
<dbReference type="EMBL" id="JPKZ01002259">
    <property type="protein sequence ID" value="KHN77640.1"/>
    <property type="molecule type" value="Genomic_DNA"/>
</dbReference>
<feature type="region of interest" description="Disordered" evidence="1">
    <location>
        <begin position="195"/>
        <end position="217"/>
    </location>
</feature>
<proteinExistence type="predicted"/>
<dbReference type="Proteomes" id="UP000031036">
    <property type="component" value="Unassembled WGS sequence"/>
</dbReference>
<dbReference type="AlphaFoldDB" id="A0A0B2V9G1"/>
<accession>A0A0B2V9G1</accession>
<keyword evidence="3" id="KW-1185">Reference proteome</keyword>
<evidence type="ECO:0000256" key="1">
    <source>
        <dbReference type="SAM" id="MobiDB-lite"/>
    </source>
</evidence>
<feature type="compositionally biased region" description="Basic residues" evidence="1">
    <location>
        <begin position="13"/>
        <end position="26"/>
    </location>
</feature>
<feature type="region of interest" description="Disordered" evidence="1">
    <location>
        <begin position="1"/>
        <end position="26"/>
    </location>
</feature>